<evidence type="ECO:0000259" key="1">
    <source>
        <dbReference type="PROSITE" id="PS50206"/>
    </source>
</evidence>
<dbReference type="KEGG" id="orh:Ornrh_0284"/>
<dbReference type="SMART" id="SM00450">
    <property type="entry name" value="RHOD"/>
    <property type="match status" value="1"/>
</dbReference>
<proteinExistence type="predicted"/>
<dbReference type="Pfam" id="PF00581">
    <property type="entry name" value="Rhodanese"/>
    <property type="match status" value="1"/>
</dbReference>
<dbReference type="GeneID" id="71568562"/>
<reference evidence="2 3" key="1">
    <citation type="submission" date="2012-06" db="EMBL/GenBank/DDBJ databases">
        <title>The complete genome of Ornithobacterium rhinotracheale DSM 15997.</title>
        <authorList>
            <consortium name="US DOE Joint Genome Institute (JGI-PGF)"/>
            <person name="Lucas S."/>
            <person name="Copeland A."/>
            <person name="Lapidus A."/>
            <person name="Goodwin L."/>
            <person name="Pitluck S."/>
            <person name="Peters L."/>
            <person name="Mikhailova N."/>
            <person name="Teshima H."/>
            <person name="Kyrpides N."/>
            <person name="Mavromatis K."/>
            <person name="Pagani I."/>
            <person name="Ivanova N."/>
            <person name="Ovchinnikova G."/>
            <person name="Zeytun A."/>
            <person name="Detter J.C."/>
            <person name="Han C."/>
            <person name="Land M."/>
            <person name="Hauser L."/>
            <person name="Markowitz V."/>
            <person name="Cheng J.-F."/>
            <person name="Hugenholtz P."/>
            <person name="Woyke T."/>
            <person name="Wu D."/>
            <person name="Lang E."/>
            <person name="Kopitz M."/>
            <person name="Brambilla E."/>
            <person name="Klenk H.-P."/>
            <person name="Eisen J.A."/>
        </authorList>
    </citation>
    <scope>NUCLEOTIDE SEQUENCE [LARGE SCALE GENOMIC DNA]</scope>
    <source>
        <strain evidence="3">ATCC 51463 / DSM 15997 / CCUG 23171 / LMG 9086</strain>
    </source>
</reference>
<dbReference type="PANTHER" id="PTHR44086">
    <property type="entry name" value="THIOSULFATE SULFURTRANSFERASE RDL2, MITOCHONDRIAL-RELATED"/>
    <property type="match status" value="1"/>
</dbReference>
<accession>I3ZXS2</accession>
<dbReference type="InterPro" id="IPR001763">
    <property type="entry name" value="Rhodanese-like_dom"/>
</dbReference>
<evidence type="ECO:0000313" key="3">
    <source>
        <dbReference type="Proteomes" id="UP000006051"/>
    </source>
</evidence>
<dbReference type="RefSeq" id="WP_014790136.1">
    <property type="nucleotide sequence ID" value="NC_018016.1"/>
</dbReference>
<dbReference type="AlphaFoldDB" id="I3ZXS2"/>
<dbReference type="SUPFAM" id="SSF52821">
    <property type="entry name" value="Rhodanese/Cell cycle control phosphatase"/>
    <property type="match status" value="1"/>
</dbReference>
<dbReference type="CDD" id="cd00158">
    <property type="entry name" value="RHOD"/>
    <property type="match status" value="1"/>
</dbReference>
<keyword evidence="3" id="KW-1185">Reference proteome</keyword>
<dbReference type="PROSITE" id="PS50206">
    <property type="entry name" value="RHODANESE_3"/>
    <property type="match status" value="1"/>
</dbReference>
<gene>
    <name evidence="2" type="ordered locus">Ornrh_0284</name>
</gene>
<organism evidence="2 3">
    <name type="scientific">Ornithobacterium rhinotracheale (strain ATCC 51463 / DSM 15997 / CCUG 23171 / CIP 104009 / LMG 9086)</name>
    <dbReference type="NCBI Taxonomy" id="867902"/>
    <lineage>
        <taxon>Bacteria</taxon>
        <taxon>Pseudomonadati</taxon>
        <taxon>Bacteroidota</taxon>
        <taxon>Flavobacteriia</taxon>
        <taxon>Flavobacteriales</taxon>
        <taxon>Weeksellaceae</taxon>
        <taxon>Ornithobacterium</taxon>
    </lineage>
</organism>
<dbReference type="GeneID" id="97257055"/>
<dbReference type="eggNOG" id="COG0607">
    <property type="taxonomic scope" value="Bacteria"/>
</dbReference>
<feature type="domain" description="Rhodanese" evidence="1">
    <location>
        <begin position="26"/>
        <end position="108"/>
    </location>
</feature>
<dbReference type="PANTHER" id="PTHR44086:SF10">
    <property type="entry name" value="THIOSULFATE SULFURTRANSFERASE_RHODANESE-LIKE DOMAIN-CONTAINING PROTEIN 3"/>
    <property type="match status" value="1"/>
</dbReference>
<name>I3ZXS2_ORNRL</name>
<dbReference type="EMBL" id="CP003283">
    <property type="protein sequence ID" value="AFL96506.1"/>
    <property type="molecule type" value="Genomic_DNA"/>
</dbReference>
<protein>
    <submittedName>
        <fullName evidence="2">Rhodanese-related sulfurtransferase</fullName>
    </submittedName>
</protein>
<sequence>MVIPLFLRRLLFGNKILNTDTMDALKNPNATLIDLRNQDELDEFGSIEQAKHIPLMELPSQLEEVKKFSLPIVLFCKAGGRAEKAKQFLESQGITEVYNAGGYDDVKEILG</sequence>
<dbReference type="GO" id="GO:0004792">
    <property type="term" value="F:thiosulfate-cyanide sulfurtransferase activity"/>
    <property type="evidence" value="ECO:0007669"/>
    <property type="project" value="TreeGrafter"/>
</dbReference>
<dbReference type="InterPro" id="IPR036873">
    <property type="entry name" value="Rhodanese-like_dom_sf"/>
</dbReference>
<dbReference type="STRING" id="867902.Ornrh_0284"/>
<dbReference type="HOGENOM" id="CLU_089574_1_1_10"/>
<keyword evidence="2" id="KW-0808">Transferase</keyword>
<dbReference type="Proteomes" id="UP000006051">
    <property type="component" value="Chromosome"/>
</dbReference>
<dbReference type="Gene3D" id="3.40.250.10">
    <property type="entry name" value="Rhodanese-like domain"/>
    <property type="match status" value="1"/>
</dbReference>
<evidence type="ECO:0000313" key="2">
    <source>
        <dbReference type="EMBL" id="AFL96506.1"/>
    </source>
</evidence>